<gene>
    <name evidence="2" type="ORF">CLUMA_CG010706</name>
</gene>
<sequence>MIIIVFMNYKDKDGGKIVVYTTSMGVVRSTYAKCQTVKKILRTLMVKFEERDVFMSHVHQQEIRDRMQTDEIDVPQLFVDGQYIGNADQVERLNEMGELRQMLKPFKCMDSTITCQVCGGYNMLPCPSCGGSKKSVHRNHFTAEFIALKCMNCDEVGLVKCFNCTAFKLSDAKAFIVSFSTSFQTFDR</sequence>
<dbReference type="EMBL" id="CVRI01000047">
    <property type="protein sequence ID" value="CRK97312.1"/>
    <property type="molecule type" value="Genomic_DNA"/>
</dbReference>
<evidence type="ECO:0000259" key="1">
    <source>
        <dbReference type="Pfam" id="PF00462"/>
    </source>
</evidence>
<dbReference type="PANTHER" id="PTHR46990:SF1">
    <property type="entry name" value="GLUTAREDOXIN DOMAIN-CONTAINING CYSTEINE-RICH PROTEIN 1"/>
    <property type="match status" value="1"/>
</dbReference>
<evidence type="ECO:0000313" key="2">
    <source>
        <dbReference type="EMBL" id="CRK97312.1"/>
    </source>
</evidence>
<dbReference type="AlphaFoldDB" id="A0A1J1IAN9"/>
<dbReference type="Pfam" id="PF23733">
    <property type="entry name" value="GRXCR1-2_C"/>
    <property type="match status" value="1"/>
</dbReference>
<dbReference type="GO" id="GO:0007605">
    <property type="term" value="P:sensory perception of sound"/>
    <property type="evidence" value="ECO:0007669"/>
    <property type="project" value="InterPro"/>
</dbReference>
<accession>A0A1J1IAN9</accession>
<feature type="domain" description="Glutaredoxin" evidence="1">
    <location>
        <begin position="17"/>
        <end position="84"/>
    </location>
</feature>
<dbReference type="InterPro" id="IPR002109">
    <property type="entry name" value="Glutaredoxin"/>
</dbReference>
<dbReference type="InterPro" id="IPR036249">
    <property type="entry name" value="Thioredoxin-like_sf"/>
</dbReference>
<dbReference type="SUPFAM" id="SSF52833">
    <property type="entry name" value="Thioredoxin-like"/>
    <property type="match status" value="1"/>
</dbReference>
<dbReference type="OrthoDB" id="423313at2759"/>
<dbReference type="STRING" id="568069.A0A1J1IAN9"/>
<dbReference type="PANTHER" id="PTHR46990">
    <property type="entry name" value="GLUTAREDOXIN DOMAIN-CONTAINING CYSTEINE-RICH PROTEIN 1"/>
    <property type="match status" value="1"/>
</dbReference>
<dbReference type="Gene3D" id="3.40.30.10">
    <property type="entry name" value="Glutaredoxin"/>
    <property type="match status" value="1"/>
</dbReference>
<protein>
    <submittedName>
        <fullName evidence="2">CLUMA_CG010706, isoform A</fullName>
    </submittedName>
</protein>
<dbReference type="Proteomes" id="UP000183832">
    <property type="component" value="Unassembled WGS sequence"/>
</dbReference>
<dbReference type="PROSITE" id="PS51354">
    <property type="entry name" value="GLUTAREDOXIN_2"/>
    <property type="match status" value="1"/>
</dbReference>
<organism evidence="2 3">
    <name type="scientific">Clunio marinus</name>
    <dbReference type="NCBI Taxonomy" id="568069"/>
    <lineage>
        <taxon>Eukaryota</taxon>
        <taxon>Metazoa</taxon>
        <taxon>Ecdysozoa</taxon>
        <taxon>Arthropoda</taxon>
        <taxon>Hexapoda</taxon>
        <taxon>Insecta</taxon>
        <taxon>Pterygota</taxon>
        <taxon>Neoptera</taxon>
        <taxon>Endopterygota</taxon>
        <taxon>Diptera</taxon>
        <taxon>Nematocera</taxon>
        <taxon>Chironomoidea</taxon>
        <taxon>Chironomidae</taxon>
        <taxon>Clunio</taxon>
    </lineage>
</organism>
<dbReference type="Pfam" id="PF00462">
    <property type="entry name" value="Glutaredoxin"/>
    <property type="match status" value="1"/>
</dbReference>
<evidence type="ECO:0000313" key="3">
    <source>
        <dbReference type="Proteomes" id="UP000183832"/>
    </source>
</evidence>
<name>A0A1J1IAN9_9DIPT</name>
<dbReference type="CDD" id="cd03031">
    <property type="entry name" value="GRX_GRX_like"/>
    <property type="match status" value="1"/>
</dbReference>
<proteinExistence type="predicted"/>
<dbReference type="InterPro" id="IPR042797">
    <property type="entry name" value="GRXCR1"/>
</dbReference>
<keyword evidence="3" id="KW-1185">Reference proteome</keyword>
<reference evidence="2 3" key="1">
    <citation type="submission" date="2015-04" db="EMBL/GenBank/DDBJ databases">
        <authorList>
            <person name="Syromyatnikov M.Y."/>
            <person name="Popov V.N."/>
        </authorList>
    </citation>
    <scope>NUCLEOTIDE SEQUENCE [LARGE SCALE GENOMIC DNA]</scope>
</reference>